<evidence type="ECO:0000256" key="3">
    <source>
        <dbReference type="ARBA" id="ARBA00012729"/>
    </source>
</evidence>
<comment type="catalytic activity">
    <reaction evidence="1">
        <text>Random endo-hydrolysis of N-acetyl-beta-D-glucosaminide (1-&gt;4)-beta-linkages in chitin and chitodextrins.</text>
        <dbReference type="EC" id="3.2.1.14"/>
    </reaction>
</comment>
<dbReference type="InterPro" id="IPR050542">
    <property type="entry name" value="Glycosyl_Hydrlase18_Chitinase"/>
</dbReference>
<dbReference type="GO" id="GO:0008843">
    <property type="term" value="F:endochitinase activity"/>
    <property type="evidence" value="ECO:0007669"/>
    <property type="project" value="UniProtKB-EC"/>
</dbReference>
<dbReference type="Pfam" id="PF13928">
    <property type="entry name" value="Flocculin_t3"/>
    <property type="match status" value="1"/>
</dbReference>
<evidence type="ECO:0000256" key="1">
    <source>
        <dbReference type="ARBA" id="ARBA00000822"/>
    </source>
</evidence>
<accession>C5MHA2</accession>
<feature type="compositionally biased region" description="Low complexity" evidence="15">
    <location>
        <begin position="521"/>
        <end position="535"/>
    </location>
</feature>
<dbReference type="GO" id="GO:0005576">
    <property type="term" value="C:extracellular region"/>
    <property type="evidence" value="ECO:0007669"/>
    <property type="project" value="TreeGrafter"/>
</dbReference>
<keyword evidence="5" id="KW-0964">Secreted</keyword>
<evidence type="ECO:0000256" key="10">
    <source>
        <dbReference type="ARBA" id="ARBA00023180"/>
    </source>
</evidence>
<gene>
    <name evidence="18" type="ORF">CTRG_05456</name>
</gene>
<dbReference type="SUPFAM" id="SSF51445">
    <property type="entry name" value="(Trans)glycosidases"/>
    <property type="match status" value="1"/>
</dbReference>
<keyword evidence="9" id="KW-0146">Chitin degradation</keyword>
<keyword evidence="6" id="KW-0147">Chitin-binding</keyword>
<dbReference type="PANTHER" id="PTHR45708">
    <property type="entry name" value="ENDOCHITINASE"/>
    <property type="match status" value="1"/>
</dbReference>
<evidence type="ECO:0000256" key="16">
    <source>
        <dbReference type="SAM" id="SignalP"/>
    </source>
</evidence>
<feature type="chain" id="PRO_5002955469" description="chitinase" evidence="16">
    <location>
        <begin position="22"/>
        <end position="651"/>
    </location>
</feature>
<dbReference type="KEGG" id="ctp:CTRG_05456"/>
<sequence>MLPIKALLSTAILASTALASATNQVALYWGQNSVGLAETDGGQERLAAYCDNTDVDIILLSFLNFFPDPLNVNFANQCGDTFSSGLLHCQRIGEDIKTCQSKGKKVLLSMGGAAGNYGFQTTGSATEFATTLWNKFGAGEDDERPFDDAIIDGFDFDIELPNEDGKSVGYPELATALRSKFSEDSSKQYYLSAAPQCPYPDALLKDLMNQVPLDFAFIQFYNNECSIDQEFNYDTWQTFAETAPNSDIQLFVGVPATSNIAGYVDAEKLSTAIDQIKCDANFAGVSLWDASGAWSNVNDEGENFAAQVKKVLNDNVCEAPSSSSVEEESTSTAEEESTTEEPTEESTTEEPTVESTTLPSSTAHYYGNSTVSSTQSSTKVSSSSSTVVSSSATKAPGSGTGLITVTDIHKTVVTVTSCSEDKCHATPVTTGYVVVTDLHTVYTTYCPLTNSEVVVPVESTTIRSTSISTVPCTTSTGTQEGNKDVVTKSATTSCEETETAEQPKTLAGETTTITTTKEGHVETVTGTTECSTSTSAPAPAENETEKEHQKEQPETTSAPAVIVSSSSGVVVSSTVVPAGEESGETVYSTIEITSTIVPYPVPTTVTYSSNNGTQPAGNGTVPVFTYEGAGVVNTINNAWYTLPLLLVALAF</sequence>
<evidence type="ECO:0000256" key="8">
    <source>
        <dbReference type="ARBA" id="ARBA00022801"/>
    </source>
</evidence>
<dbReference type="CDD" id="cd02877">
    <property type="entry name" value="GH18_hevamine_XipI_class_III"/>
    <property type="match status" value="1"/>
</dbReference>
<keyword evidence="13" id="KW-0624">Polysaccharide degradation</keyword>
<evidence type="ECO:0000256" key="6">
    <source>
        <dbReference type="ARBA" id="ARBA00022669"/>
    </source>
</evidence>
<keyword evidence="12 14" id="KW-0326">Glycosidase</keyword>
<keyword evidence="4" id="KW-0134">Cell wall</keyword>
<evidence type="ECO:0000256" key="4">
    <source>
        <dbReference type="ARBA" id="ARBA00022512"/>
    </source>
</evidence>
<dbReference type="PANTHER" id="PTHR45708:SF49">
    <property type="entry name" value="ENDOCHITINASE"/>
    <property type="match status" value="1"/>
</dbReference>
<evidence type="ECO:0000259" key="17">
    <source>
        <dbReference type="PROSITE" id="PS51910"/>
    </source>
</evidence>
<dbReference type="EC" id="3.2.1.14" evidence="3"/>
<keyword evidence="10" id="KW-0325">Glycoprotein</keyword>
<evidence type="ECO:0000256" key="13">
    <source>
        <dbReference type="ARBA" id="ARBA00023326"/>
    </source>
</evidence>
<feature type="region of interest" description="Disordered" evidence="15">
    <location>
        <begin position="521"/>
        <end position="561"/>
    </location>
</feature>
<evidence type="ECO:0000256" key="12">
    <source>
        <dbReference type="ARBA" id="ARBA00023295"/>
    </source>
</evidence>
<dbReference type="EMBL" id="GG692402">
    <property type="protein sequence ID" value="EER31004.1"/>
    <property type="molecule type" value="Genomic_DNA"/>
</dbReference>
<dbReference type="GO" id="GO:0000272">
    <property type="term" value="P:polysaccharide catabolic process"/>
    <property type="evidence" value="ECO:0007669"/>
    <property type="project" value="UniProtKB-KW"/>
</dbReference>
<evidence type="ECO:0000256" key="7">
    <source>
        <dbReference type="ARBA" id="ARBA00022729"/>
    </source>
</evidence>
<dbReference type="InterPro" id="IPR025928">
    <property type="entry name" value="Flocculin_t3_rpt"/>
</dbReference>
<evidence type="ECO:0000256" key="2">
    <source>
        <dbReference type="ARBA" id="ARBA00004191"/>
    </source>
</evidence>
<dbReference type="OrthoDB" id="6020543at2759"/>
<dbReference type="Gene3D" id="3.20.20.80">
    <property type="entry name" value="Glycosidases"/>
    <property type="match status" value="1"/>
</dbReference>
<feature type="compositionally biased region" description="Acidic residues" evidence="15">
    <location>
        <begin position="325"/>
        <end position="352"/>
    </location>
</feature>
<reference evidence="18 19" key="1">
    <citation type="journal article" date="2009" name="Nature">
        <title>Evolution of pathogenicity and sexual reproduction in eight Candida genomes.</title>
        <authorList>
            <person name="Butler G."/>
            <person name="Rasmussen M.D."/>
            <person name="Lin M.F."/>
            <person name="Santos M.A."/>
            <person name="Sakthikumar S."/>
            <person name="Munro C.A."/>
            <person name="Rheinbay E."/>
            <person name="Grabherr M."/>
            <person name="Forche A."/>
            <person name="Reedy J.L."/>
            <person name="Agrafioti I."/>
            <person name="Arnaud M.B."/>
            <person name="Bates S."/>
            <person name="Brown A.J."/>
            <person name="Brunke S."/>
            <person name="Costanzo M.C."/>
            <person name="Fitzpatrick D.A."/>
            <person name="de Groot P.W."/>
            <person name="Harris D."/>
            <person name="Hoyer L.L."/>
            <person name="Hube B."/>
            <person name="Klis F.M."/>
            <person name="Kodira C."/>
            <person name="Lennard N."/>
            <person name="Logue M.E."/>
            <person name="Martin R."/>
            <person name="Neiman A.M."/>
            <person name="Nikolaou E."/>
            <person name="Quail M.A."/>
            <person name="Quinn J."/>
            <person name="Santos M.C."/>
            <person name="Schmitzberger F.F."/>
            <person name="Sherlock G."/>
            <person name="Shah P."/>
            <person name="Silverstein K.A."/>
            <person name="Skrzypek M.S."/>
            <person name="Soll D."/>
            <person name="Staggs R."/>
            <person name="Stansfield I."/>
            <person name="Stumpf M.P."/>
            <person name="Sudbery P.E."/>
            <person name="Srikantha T."/>
            <person name="Zeng Q."/>
            <person name="Berman J."/>
            <person name="Berriman M."/>
            <person name="Heitman J."/>
            <person name="Gow N.A."/>
            <person name="Lorenz M.C."/>
            <person name="Birren B.W."/>
            <person name="Kellis M."/>
            <person name="Cuomo C.A."/>
        </authorList>
    </citation>
    <scope>NUCLEOTIDE SEQUENCE [LARGE SCALE GENOMIC DNA]</scope>
    <source>
        <strain evidence="19">ATCC MYA-3404 / T1</strain>
    </source>
</reference>
<evidence type="ECO:0000256" key="5">
    <source>
        <dbReference type="ARBA" id="ARBA00022525"/>
    </source>
</evidence>
<evidence type="ECO:0000256" key="15">
    <source>
        <dbReference type="SAM" id="MobiDB-lite"/>
    </source>
</evidence>
<keyword evidence="19" id="KW-1185">Reference proteome</keyword>
<dbReference type="GeneID" id="8300514"/>
<dbReference type="RefSeq" id="XP_002551158.1">
    <property type="nucleotide sequence ID" value="XM_002551112.1"/>
</dbReference>
<evidence type="ECO:0000313" key="18">
    <source>
        <dbReference type="EMBL" id="EER31004.1"/>
    </source>
</evidence>
<keyword evidence="11" id="KW-0119">Carbohydrate metabolism</keyword>
<evidence type="ECO:0000256" key="11">
    <source>
        <dbReference type="ARBA" id="ARBA00023277"/>
    </source>
</evidence>
<keyword evidence="7 16" id="KW-0732">Signal</keyword>
<evidence type="ECO:0000256" key="9">
    <source>
        <dbReference type="ARBA" id="ARBA00023024"/>
    </source>
</evidence>
<feature type="signal peptide" evidence="16">
    <location>
        <begin position="1"/>
        <end position="21"/>
    </location>
</feature>
<keyword evidence="8 14" id="KW-0378">Hydrolase</keyword>
<organism evidence="18 19">
    <name type="scientific">Candida tropicalis (strain ATCC MYA-3404 / T1)</name>
    <name type="common">Yeast</name>
    <dbReference type="NCBI Taxonomy" id="294747"/>
    <lineage>
        <taxon>Eukaryota</taxon>
        <taxon>Fungi</taxon>
        <taxon>Dikarya</taxon>
        <taxon>Ascomycota</taxon>
        <taxon>Saccharomycotina</taxon>
        <taxon>Pichiomycetes</taxon>
        <taxon>Debaryomycetaceae</taxon>
        <taxon>Candida/Lodderomyces clade</taxon>
        <taxon>Candida</taxon>
    </lineage>
</organism>
<evidence type="ECO:0000256" key="14">
    <source>
        <dbReference type="RuleBase" id="RU000489"/>
    </source>
</evidence>
<feature type="domain" description="GH18" evidence="17">
    <location>
        <begin position="23"/>
        <end position="315"/>
    </location>
</feature>
<feature type="compositionally biased region" description="Low complexity" evidence="15">
    <location>
        <begin position="353"/>
        <end position="362"/>
    </location>
</feature>
<dbReference type="PROSITE" id="PS01095">
    <property type="entry name" value="GH18_1"/>
    <property type="match status" value="1"/>
</dbReference>
<dbReference type="STRING" id="294747.C5MHA2"/>
<dbReference type="InterPro" id="IPR017853">
    <property type="entry name" value="GH"/>
</dbReference>
<dbReference type="PROSITE" id="PS51910">
    <property type="entry name" value="GH18_2"/>
    <property type="match status" value="1"/>
</dbReference>
<feature type="compositionally biased region" description="Low complexity" evidence="15">
    <location>
        <begin position="369"/>
        <end position="381"/>
    </location>
</feature>
<feature type="region of interest" description="Disordered" evidence="15">
    <location>
        <begin position="318"/>
        <end position="381"/>
    </location>
</feature>
<dbReference type="Pfam" id="PF00704">
    <property type="entry name" value="Glyco_hydro_18"/>
    <property type="match status" value="1"/>
</dbReference>
<proteinExistence type="predicted"/>
<dbReference type="eggNOG" id="KOG4701">
    <property type="taxonomic scope" value="Eukaryota"/>
</dbReference>
<name>C5MHA2_CANTT</name>
<dbReference type="GO" id="GO:0009277">
    <property type="term" value="C:fungal-type cell wall"/>
    <property type="evidence" value="ECO:0007669"/>
    <property type="project" value="UniProtKB-ARBA"/>
</dbReference>
<dbReference type="InterPro" id="IPR045321">
    <property type="entry name" value="Cts1-like"/>
</dbReference>
<dbReference type="InterPro" id="IPR001579">
    <property type="entry name" value="Glyco_hydro_18_chit_AS"/>
</dbReference>
<dbReference type="VEuPathDB" id="FungiDB:CTRG_05456"/>
<protein>
    <recommendedName>
        <fullName evidence="3">chitinase</fullName>
        <ecNumber evidence="3">3.2.1.14</ecNumber>
    </recommendedName>
</protein>
<dbReference type="AlphaFoldDB" id="C5MHA2"/>
<dbReference type="HOGENOM" id="CLU_007818_7_2_1"/>
<dbReference type="Proteomes" id="UP000002037">
    <property type="component" value="Unassembled WGS sequence"/>
</dbReference>
<evidence type="ECO:0000313" key="19">
    <source>
        <dbReference type="Proteomes" id="UP000002037"/>
    </source>
</evidence>
<dbReference type="GO" id="GO:0006032">
    <property type="term" value="P:chitin catabolic process"/>
    <property type="evidence" value="ECO:0007669"/>
    <property type="project" value="UniProtKB-KW"/>
</dbReference>
<comment type="subcellular location">
    <subcellularLocation>
        <location evidence="2">Secreted</location>
        <location evidence="2">Cell wall</location>
    </subcellularLocation>
</comment>
<dbReference type="GO" id="GO:0008061">
    <property type="term" value="F:chitin binding"/>
    <property type="evidence" value="ECO:0007669"/>
    <property type="project" value="UniProtKB-KW"/>
</dbReference>
<dbReference type="InterPro" id="IPR001223">
    <property type="entry name" value="Glyco_hydro18_cat"/>
</dbReference>
<feature type="compositionally biased region" description="Basic and acidic residues" evidence="15">
    <location>
        <begin position="543"/>
        <end position="553"/>
    </location>
</feature>